<proteinExistence type="predicted"/>
<gene>
    <name evidence="1" type="ORF">JIN83_01885</name>
</gene>
<organism evidence="1 2">
    <name type="scientific">Oceaniferula flava</name>
    <dbReference type="NCBI Taxonomy" id="2800421"/>
    <lineage>
        <taxon>Bacteria</taxon>
        <taxon>Pseudomonadati</taxon>
        <taxon>Verrucomicrobiota</taxon>
        <taxon>Verrucomicrobiia</taxon>
        <taxon>Verrucomicrobiales</taxon>
        <taxon>Verrucomicrobiaceae</taxon>
        <taxon>Oceaniferula</taxon>
    </lineage>
</organism>
<keyword evidence="2" id="KW-1185">Reference proteome</keyword>
<evidence type="ECO:0000313" key="2">
    <source>
        <dbReference type="Proteomes" id="UP000634206"/>
    </source>
</evidence>
<accession>A0AAE2SB18</accession>
<dbReference type="RefSeq" id="WP_309488292.1">
    <property type="nucleotide sequence ID" value="NZ_JAENIG010000001.1"/>
</dbReference>
<comment type="caution">
    <text evidence="1">The sequence shown here is derived from an EMBL/GenBank/DDBJ whole genome shotgun (WGS) entry which is preliminary data.</text>
</comment>
<protein>
    <submittedName>
        <fullName evidence="1">Uncharacterized protein</fullName>
    </submittedName>
</protein>
<sequence length="164" mass="18983">MSEKTITGDDGVARTCMEWISFLFMKMTALRGGEDNDQLTILKRDFHLHDRLGSDPETLGRIANDYVIASKRTKGEYLPSAMERLSKSPSDGKIFETRHRFILFGAALVKFQREKRSLPDTRVELADYMVESYDLKKRPTRKDISEALVYFSLSEVIRKYYKGK</sequence>
<reference evidence="1" key="1">
    <citation type="submission" date="2021-01" db="EMBL/GenBank/DDBJ databases">
        <title>Modified the classification status of verrucomicrobia.</title>
        <authorList>
            <person name="Feng X."/>
        </authorList>
    </citation>
    <scope>NUCLEOTIDE SEQUENCE</scope>
    <source>
        <strain evidence="1">5K15</strain>
    </source>
</reference>
<dbReference type="EMBL" id="JAENIG010000001">
    <property type="protein sequence ID" value="MBK1853697.1"/>
    <property type="molecule type" value="Genomic_DNA"/>
</dbReference>
<dbReference type="Proteomes" id="UP000634206">
    <property type="component" value="Unassembled WGS sequence"/>
</dbReference>
<evidence type="ECO:0000313" key="1">
    <source>
        <dbReference type="EMBL" id="MBK1853697.1"/>
    </source>
</evidence>
<name>A0AAE2SB18_9BACT</name>
<dbReference type="AlphaFoldDB" id="A0AAE2SB18"/>